<comment type="caution">
    <text evidence="5">The sequence shown here is derived from an EMBL/GenBank/DDBJ whole genome shotgun (WGS) entry which is preliminary data.</text>
</comment>
<evidence type="ECO:0000313" key="6">
    <source>
        <dbReference type="Proteomes" id="UP001161064"/>
    </source>
</evidence>
<keyword evidence="3 5" id="KW-0012">Acyltransferase</keyword>
<dbReference type="CDD" id="cd07989">
    <property type="entry name" value="LPLAT_AGPAT-like"/>
    <property type="match status" value="1"/>
</dbReference>
<evidence type="ECO:0000256" key="1">
    <source>
        <dbReference type="ARBA" id="ARBA00005189"/>
    </source>
</evidence>
<gene>
    <name evidence="5" type="ORF">PsB1_0923</name>
</gene>
<comment type="pathway">
    <text evidence="1">Lipid metabolism.</text>
</comment>
<keyword evidence="6" id="KW-1185">Reference proteome</keyword>
<keyword evidence="2" id="KW-0808">Transferase</keyword>
<dbReference type="Pfam" id="PF01553">
    <property type="entry name" value="Acyltransferase"/>
    <property type="match status" value="1"/>
</dbReference>
<protein>
    <submittedName>
        <fullName evidence="5">1-acyl-sn-glycerol-3-phosphate acyltransferase</fullName>
    </submittedName>
</protein>
<reference evidence="5" key="2">
    <citation type="journal article" date="2023" name="ISME Commun">
        <title>Characterization of a bloom-associated alphaproteobacterial lineage, 'Candidatus Phycosocius': insights into freshwater algal-bacterial interactions.</title>
        <authorList>
            <person name="Tanabe Y."/>
            <person name="Yamaguchi H."/>
            <person name="Yoshida M."/>
            <person name="Kai A."/>
            <person name="Okazaki Y."/>
        </authorList>
    </citation>
    <scope>NUCLEOTIDE SEQUENCE</scope>
    <source>
        <strain evidence="5">BOTRYCO-1</strain>
    </source>
</reference>
<dbReference type="PANTHER" id="PTHR10434:SF40">
    <property type="entry name" value="1-ACYL-SN-GLYCEROL-3-PHOSPHATE ACYLTRANSFERASE"/>
    <property type="match status" value="1"/>
</dbReference>
<evidence type="ECO:0000313" key="5">
    <source>
        <dbReference type="EMBL" id="GIU66769.1"/>
    </source>
</evidence>
<dbReference type="GO" id="GO:0016746">
    <property type="term" value="F:acyltransferase activity"/>
    <property type="evidence" value="ECO:0007669"/>
    <property type="project" value="UniProtKB-KW"/>
</dbReference>
<reference evidence="5" key="1">
    <citation type="submission" date="2021-05" db="EMBL/GenBank/DDBJ databases">
        <authorList>
            <person name="Tanabe Y."/>
        </authorList>
    </citation>
    <scope>NUCLEOTIDE SEQUENCE</scope>
    <source>
        <strain evidence="5">BOTRYCO-1</strain>
    </source>
</reference>
<dbReference type="RefSeq" id="WP_284359400.1">
    <property type="nucleotide sequence ID" value="NZ_BPFZ01000004.1"/>
</dbReference>
<dbReference type="Proteomes" id="UP001161064">
    <property type="component" value="Unassembled WGS sequence"/>
</dbReference>
<proteinExistence type="predicted"/>
<dbReference type="PANTHER" id="PTHR10434">
    <property type="entry name" value="1-ACYL-SN-GLYCEROL-3-PHOSPHATE ACYLTRANSFERASE"/>
    <property type="match status" value="1"/>
</dbReference>
<evidence type="ECO:0000256" key="3">
    <source>
        <dbReference type="ARBA" id="ARBA00023315"/>
    </source>
</evidence>
<organism evidence="5 6">
    <name type="scientific">Candidatus Phycosocius spiralis</name>
    <dbReference type="NCBI Taxonomy" id="2815099"/>
    <lineage>
        <taxon>Bacteria</taxon>
        <taxon>Pseudomonadati</taxon>
        <taxon>Pseudomonadota</taxon>
        <taxon>Alphaproteobacteria</taxon>
        <taxon>Caulobacterales</taxon>
        <taxon>Caulobacterales incertae sedis</taxon>
        <taxon>Candidatus Phycosocius</taxon>
    </lineage>
</organism>
<sequence length="251" mass="27670">MILIRSLLLSVWIALSVLIVGTLGVPYVLAFRLGGAHVMTVWARVAAFGARWICGIKFEVRGIENMPNGPVMIASKHQSMFDTIAPILFTRFPVYVLKQELLSLPIFGWYCRKAGLIAVDRSGHMSALRAMVAHAKERFEEGRPLIIFPEGTRQPIGLPPKYKPGVAAIYMLLGVPCVPMALNSGVAWPAKGILRYGGTVVFEFLPMIPPGLKREIFMELLESKIETATQALVDEFHGQGLVRKVAKETSV</sequence>
<dbReference type="EMBL" id="BPFZ01000004">
    <property type="protein sequence ID" value="GIU66769.1"/>
    <property type="molecule type" value="Genomic_DNA"/>
</dbReference>
<feature type="domain" description="Phospholipid/glycerol acyltransferase" evidence="4">
    <location>
        <begin position="71"/>
        <end position="185"/>
    </location>
</feature>
<dbReference type="InterPro" id="IPR002123">
    <property type="entry name" value="Plipid/glycerol_acylTrfase"/>
</dbReference>
<dbReference type="SMART" id="SM00563">
    <property type="entry name" value="PlsC"/>
    <property type="match status" value="1"/>
</dbReference>
<name>A0ABQ4PUV4_9PROT</name>
<evidence type="ECO:0000259" key="4">
    <source>
        <dbReference type="SMART" id="SM00563"/>
    </source>
</evidence>
<evidence type="ECO:0000256" key="2">
    <source>
        <dbReference type="ARBA" id="ARBA00022679"/>
    </source>
</evidence>
<accession>A0ABQ4PUV4</accession>
<dbReference type="SUPFAM" id="SSF69593">
    <property type="entry name" value="Glycerol-3-phosphate (1)-acyltransferase"/>
    <property type="match status" value="1"/>
</dbReference>